<evidence type="ECO:0000256" key="1">
    <source>
        <dbReference type="SAM" id="Phobius"/>
    </source>
</evidence>
<feature type="transmembrane region" description="Helical" evidence="1">
    <location>
        <begin position="66"/>
        <end position="92"/>
    </location>
</feature>
<keyword evidence="5" id="KW-1185">Reference proteome</keyword>
<evidence type="ECO:0000313" key="2">
    <source>
        <dbReference type="EMBL" id="EWS78600.1"/>
    </source>
</evidence>
<organism evidence="2 4">
    <name type="scientific">Xylella taiwanensis</name>
    <dbReference type="NCBI Taxonomy" id="1444770"/>
    <lineage>
        <taxon>Bacteria</taxon>
        <taxon>Pseudomonadati</taxon>
        <taxon>Pseudomonadota</taxon>
        <taxon>Gammaproteobacteria</taxon>
        <taxon>Lysobacterales</taxon>
        <taxon>Lysobacteraceae</taxon>
        <taxon>Xylella</taxon>
    </lineage>
</organism>
<dbReference type="eggNOG" id="ENOG5032CER">
    <property type="taxonomic scope" value="Bacteria"/>
</dbReference>
<dbReference type="GeneID" id="68899918"/>
<comment type="caution">
    <text evidence="2">The sequence shown here is derived from an EMBL/GenBank/DDBJ whole genome shotgun (WGS) entry which is preliminary data.</text>
</comment>
<evidence type="ECO:0000313" key="4">
    <source>
        <dbReference type="Proteomes" id="UP000020406"/>
    </source>
</evidence>
<reference evidence="3" key="2">
    <citation type="submission" date="2021-11" db="EMBL/GenBank/DDBJ databases">
        <title>Genome sequence of Xylella taiwanensis PLS432.</title>
        <authorList>
            <person name="Weng L.-W."/>
            <person name="Su C.-C."/>
            <person name="Tsai C.-W."/>
            <person name="Kuo C.-H."/>
        </authorList>
    </citation>
    <scope>NUCLEOTIDE SEQUENCE</scope>
    <source>
        <strain evidence="3">PLS432</strain>
    </source>
</reference>
<dbReference type="OrthoDB" id="6058188at2"/>
<reference evidence="2 4" key="1">
    <citation type="journal article" date="2014" name="Genome Announc.">
        <title>Draft Genome Sequence of Xylella fastidiosa Pear Leaf Scorch Strain in Taiwan.</title>
        <authorList>
            <person name="Su C.C."/>
            <person name="Deng W.L."/>
            <person name="Jan F.J."/>
            <person name="Chang C.J."/>
            <person name="Huang H."/>
            <person name="Chen J."/>
        </authorList>
    </citation>
    <scope>NUCLEOTIDE SEQUENCE [LARGE SCALE GENOMIC DNA]</scope>
    <source>
        <strain evidence="2 4">PLS229</strain>
    </source>
</reference>
<dbReference type="Proteomes" id="UP001430701">
    <property type="component" value="Unassembled WGS sequence"/>
</dbReference>
<proteinExistence type="predicted"/>
<accession>Z9JJM6</accession>
<protein>
    <recommendedName>
        <fullName evidence="6">Phage holin family protein</fullName>
    </recommendedName>
</protein>
<dbReference type="STRING" id="1444770.AF72_05020"/>
<evidence type="ECO:0000313" key="5">
    <source>
        <dbReference type="Proteomes" id="UP001430701"/>
    </source>
</evidence>
<name>Z9JJM6_9GAMM</name>
<keyword evidence="1" id="KW-0812">Transmembrane</keyword>
<keyword evidence="1" id="KW-1133">Transmembrane helix</keyword>
<dbReference type="Proteomes" id="UP000020406">
    <property type="component" value="Unassembled WGS sequence"/>
</dbReference>
<dbReference type="AlphaFoldDB" id="Z9JJM6"/>
<keyword evidence="1" id="KW-0472">Membrane</keyword>
<dbReference type="PATRIC" id="fig|1444770.3.peg.1204"/>
<gene>
    <name evidence="2" type="ORF">AF72_05020</name>
    <name evidence="3" type="ORF">LPH55_06090</name>
</gene>
<evidence type="ECO:0000313" key="3">
    <source>
        <dbReference type="EMBL" id="MCD8473043.1"/>
    </source>
</evidence>
<dbReference type="KEGG" id="xtw:AB672_01340"/>
<dbReference type="EMBL" id="JDSQ01000006">
    <property type="protein sequence ID" value="EWS78600.1"/>
    <property type="molecule type" value="Genomic_DNA"/>
</dbReference>
<feature type="transmembrane region" description="Helical" evidence="1">
    <location>
        <begin position="98"/>
        <end position="119"/>
    </location>
</feature>
<sequence length="159" mass="17350">MNNQDAVDRVSQNTTADVDAPGIQDSVEAVTGAGRATLASAKATVRALHLLLLSDLKMAWSALSHALTWACMIIVLGVSSWLLLTYMTIALLERLGLSWLESLTLTTLGNLIMTGLAVWRMLHYLRHTGLHATRRQLLRLALLDGTDDGTNLTAERDRS</sequence>
<dbReference type="RefSeq" id="WP_051482286.1">
    <property type="nucleotide sequence ID" value="NZ_CP053627.1"/>
</dbReference>
<dbReference type="EMBL" id="JAJPPU010000002">
    <property type="protein sequence ID" value="MCD8473043.1"/>
    <property type="molecule type" value="Genomic_DNA"/>
</dbReference>
<evidence type="ECO:0008006" key="6">
    <source>
        <dbReference type="Google" id="ProtNLM"/>
    </source>
</evidence>